<accession>A0A841MR60</accession>
<sequence length="192" mass="22035">MRLKNIFFFIIFIGVSERVIACTCFPLDSLSAKQMINEVDFVVIGHAIKNIGFNSEVNEMWDQRNQGYDVLIEIDSIIKGNLNSKTIFVRQFGGNCDQIFKFGEQYLIVGNQLDKFELRTPKRRKNKKGEIPLNDMPPPPPSVYSNTAIFYDSSQEEVSYWNEIANEQIIVNTSICSSFYVTSKIASYFLNN</sequence>
<keyword evidence="2" id="KW-1185">Reference proteome</keyword>
<dbReference type="EMBL" id="JACIJO010000002">
    <property type="protein sequence ID" value="MBB6326656.1"/>
    <property type="molecule type" value="Genomic_DNA"/>
</dbReference>
<organism evidence="1 2">
    <name type="scientific">Algoriphagus iocasae</name>
    <dbReference type="NCBI Taxonomy" id="1836499"/>
    <lineage>
        <taxon>Bacteria</taxon>
        <taxon>Pseudomonadati</taxon>
        <taxon>Bacteroidota</taxon>
        <taxon>Cytophagia</taxon>
        <taxon>Cytophagales</taxon>
        <taxon>Cyclobacteriaceae</taxon>
        <taxon>Algoriphagus</taxon>
    </lineage>
</organism>
<gene>
    <name evidence="1" type="ORF">FHS59_002284</name>
</gene>
<evidence type="ECO:0000313" key="2">
    <source>
        <dbReference type="Proteomes" id="UP000588604"/>
    </source>
</evidence>
<dbReference type="Gene3D" id="2.40.50.120">
    <property type="match status" value="1"/>
</dbReference>
<protein>
    <submittedName>
        <fullName evidence="1">Uncharacterized protein</fullName>
    </submittedName>
</protein>
<comment type="caution">
    <text evidence="1">The sequence shown here is derived from an EMBL/GenBank/DDBJ whole genome shotgun (WGS) entry which is preliminary data.</text>
</comment>
<reference evidence="1 2" key="1">
    <citation type="submission" date="2020-08" db="EMBL/GenBank/DDBJ databases">
        <title>Genomic Encyclopedia of Type Strains, Phase IV (KMG-IV): sequencing the most valuable type-strain genomes for metagenomic binning, comparative biology and taxonomic classification.</title>
        <authorList>
            <person name="Goeker M."/>
        </authorList>
    </citation>
    <scope>NUCLEOTIDE SEQUENCE [LARGE SCALE GENOMIC DNA]</scope>
    <source>
        <strain evidence="1 2">DSM 102044</strain>
    </source>
</reference>
<name>A0A841MR60_9BACT</name>
<dbReference type="RefSeq" id="WP_184495246.1">
    <property type="nucleotide sequence ID" value="NZ_JACIJO010000002.1"/>
</dbReference>
<dbReference type="Proteomes" id="UP000588604">
    <property type="component" value="Unassembled WGS sequence"/>
</dbReference>
<dbReference type="InterPro" id="IPR008993">
    <property type="entry name" value="TIMP-like_OB-fold"/>
</dbReference>
<proteinExistence type="predicted"/>
<dbReference type="AlphaFoldDB" id="A0A841MR60"/>
<evidence type="ECO:0000313" key="1">
    <source>
        <dbReference type="EMBL" id="MBB6326656.1"/>
    </source>
</evidence>